<protein>
    <submittedName>
        <fullName evidence="1">Uncharacterized protein</fullName>
    </submittedName>
</protein>
<accession>A0AAW4PGP8</accession>
<dbReference type="AlphaFoldDB" id="A0AAW4PGP8"/>
<proteinExistence type="predicted"/>
<comment type="caution">
    <text evidence="1">The sequence shown here is derived from an EMBL/GenBank/DDBJ whole genome shotgun (WGS) entry which is preliminary data.</text>
</comment>
<keyword evidence="2" id="KW-1185">Reference proteome</keyword>
<dbReference type="EMBL" id="RKLT01000010">
    <property type="protein sequence ID" value="MBX0296803.1"/>
    <property type="molecule type" value="Genomic_DNA"/>
</dbReference>
<reference evidence="1 2" key="1">
    <citation type="submission" date="2021-06" db="EMBL/GenBank/DDBJ databases">
        <title>Halomicroarcula sp. a new haloarchaeum isolated from saline soil.</title>
        <authorList>
            <person name="Duran-Viseras A."/>
            <person name="Sanchez-Porro C."/>
            <person name="Ventosa A."/>
        </authorList>
    </citation>
    <scope>NUCLEOTIDE SEQUENCE [LARGE SCALE GENOMIC DNA]</scope>
    <source>
        <strain evidence="1 2">F27</strain>
    </source>
</reference>
<dbReference type="RefSeq" id="WP_220581393.1">
    <property type="nucleotide sequence ID" value="NZ_RKLT01000010.1"/>
</dbReference>
<name>A0AAW4PGP8_9EURY</name>
<evidence type="ECO:0000313" key="1">
    <source>
        <dbReference type="EMBL" id="MBX0296803.1"/>
    </source>
</evidence>
<sequence length="57" mass="6411">MELTDREELIIGQYLSGEITREEAVEEIGTEMVERVDAARDGIKEDVDWGLRRSGSG</sequence>
<evidence type="ECO:0000313" key="2">
    <source>
        <dbReference type="Proteomes" id="UP001430455"/>
    </source>
</evidence>
<dbReference type="Proteomes" id="UP001430455">
    <property type="component" value="Unassembled WGS sequence"/>
</dbReference>
<organism evidence="1 2">
    <name type="scientific">Haloarcula nitratireducens</name>
    <dbReference type="NCBI Taxonomy" id="2487749"/>
    <lineage>
        <taxon>Archaea</taxon>
        <taxon>Methanobacteriati</taxon>
        <taxon>Methanobacteriota</taxon>
        <taxon>Stenosarchaea group</taxon>
        <taxon>Halobacteria</taxon>
        <taxon>Halobacteriales</taxon>
        <taxon>Haloarculaceae</taxon>
        <taxon>Haloarcula</taxon>
    </lineage>
</organism>
<gene>
    <name evidence="1" type="ORF">EGH23_18145</name>
</gene>